<evidence type="ECO:0000313" key="1">
    <source>
        <dbReference type="EMBL" id="ACL44530.1"/>
    </source>
</evidence>
<protein>
    <submittedName>
        <fullName evidence="1">Uncharacterized protein</fullName>
    </submittedName>
</protein>
<accession>B8HV78</accession>
<dbReference type="HOGENOM" id="CLU_083262_0_0_3"/>
<sequence>MTDFCHLILTKFNVRSFPDLKPGCDPAWLERRFNLFDQYCFPSVYHQSNQSFKWLIFFDIDTPTFFKNRIEAYAAKWNNFVPVYLSCSVPYGEFPDAVRKVVRPYIPEHCEYLITTWLDNDDAIHQDYVEMIQSNFNYQSSETINFIFGYQLCDGKLYLDFEVANHFISLVEKYNPESFNTCLCRPHKELYHVCTTAQKVLCKPAWIEVVHGSNYMNVYRRGFRVPTGRILKNFSITVDASSDREQFVPFMLEQLKILVFFPYYFMRKVYMRFKHKQLDELAMSRFSVKYY</sequence>
<name>B8HV78_CYAP4</name>
<gene>
    <name evidence="1" type="ordered locus">Cyan7425_2169</name>
</gene>
<dbReference type="KEGG" id="cyn:Cyan7425_2169"/>
<dbReference type="EMBL" id="CP001344">
    <property type="protein sequence ID" value="ACL44530.1"/>
    <property type="molecule type" value="Genomic_DNA"/>
</dbReference>
<dbReference type="Pfam" id="PF11316">
    <property type="entry name" value="Rhamno_transf"/>
    <property type="match status" value="1"/>
</dbReference>
<organism evidence="1">
    <name type="scientific">Cyanothece sp. (strain PCC 7425 / ATCC 29141)</name>
    <dbReference type="NCBI Taxonomy" id="395961"/>
    <lineage>
        <taxon>Bacteria</taxon>
        <taxon>Bacillati</taxon>
        <taxon>Cyanobacteriota</taxon>
        <taxon>Cyanophyceae</taxon>
        <taxon>Gomontiellales</taxon>
        <taxon>Cyanothecaceae</taxon>
        <taxon>Cyanothece</taxon>
    </lineage>
</organism>
<dbReference type="OrthoDB" id="9771846at2"/>
<dbReference type="eggNOG" id="COG1216">
    <property type="taxonomic scope" value="Bacteria"/>
</dbReference>
<dbReference type="STRING" id="395961.Cyan7425_2169"/>
<reference evidence="1" key="1">
    <citation type="submission" date="2009-01" db="EMBL/GenBank/DDBJ databases">
        <title>Complete sequence of chromosome Cyanothece sp. PCC 7425.</title>
        <authorList>
            <consortium name="US DOE Joint Genome Institute"/>
            <person name="Lucas S."/>
            <person name="Copeland A."/>
            <person name="Lapidus A."/>
            <person name="Glavina del Rio T."/>
            <person name="Dalin E."/>
            <person name="Tice H."/>
            <person name="Bruce D."/>
            <person name="Goodwin L."/>
            <person name="Pitluck S."/>
            <person name="Sims D."/>
            <person name="Meineke L."/>
            <person name="Brettin T."/>
            <person name="Detter J.C."/>
            <person name="Han C."/>
            <person name="Larimer F."/>
            <person name="Land M."/>
            <person name="Hauser L."/>
            <person name="Kyrpides N."/>
            <person name="Ovchinnikova G."/>
            <person name="Liberton M."/>
            <person name="Stoeckel J."/>
            <person name="Banerjee A."/>
            <person name="Singh A."/>
            <person name="Page L."/>
            <person name="Sato H."/>
            <person name="Zhao L."/>
            <person name="Sherman L."/>
            <person name="Pakrasi H."/>
            <person name="Richardson P."/>
        </authorList>
    </citation>
    <scope>NUCLEOTIDE SEQUENCE</scope>
    <source>
        <strain evidence="1">PCC 7425</strain>
    </source>
</reference>
<proteinExistence type="predicted"/>
<dbReference type="AlphaFoldDB" id="B8HV78"/>
<dbReference type="InterPro" id="IPR021466">
    <property type="entry name" value="Put_rhamnosyl_transferase"/>
</dbReference>